<accession>A0A8H8DJ06</accession>
<dbReference type="EMBL" id="JAEFCI010005605">
    <property type="protein sequence ID" value="KAG5460193.1"/>
    <property type="molecule type" value="Genomic_DNA"/>
</dbReference>
<feature type="non-terminal residue" evidence="1">
    <location>
        <position position="1"/>
    </location>
</feature>
<evidence type="ECO:0000313" key="1">
    <source>
        <dbReference type="EMBL" id="KAG5460193.1"/>
    </source>
</evidence>
<protein>
    <submittedName>
        <fullName evidence="1">Uncharacterized protein</fullName>
    </submittedName>
</protein>
<dbReference type="Proteomes" id="UP000673691">
    <property type="component" value="Unassembled WGS sequence"/>
</dbReference>
<evidence type="ECO:0000313" key="2">
    <source>
        <dbReference type="Proteomes" id="UP000673691"/>
    </source>
</evidence>
<gene>
    <name evidence="1" type="ORF">BJ554DRAFT_7792</name>
</gene>
<reference evidence="1 2" key="1">
    <citation type="journal article" name="Sci. Rep.">
        <title>Genome-scale phylogenetic analyses confirm Olpidium as the closest living zoosporic fungus to the non-flagellated, terrestrial fungi.</title>
        <authorList>
            <person name="Chang Y."/>
            <person name="Rochon D."/>
            <person name="Sekimoto S."/>
            <person name="Wang Y."/>
            <person name="Chovatia M."/>
            <person name="Sandor L."/>
            <person name="Salamov A."/>
            <person name="Grigoriev I.V."/>
            <person name="Stajich J.E."/>
            <person name="Spatafora J.W."/>
        </authorList>
    </citation>
    <scope>NUCLEOTIDE SEQUENCE [LARGE SCALE GENOMIC DNA]</scope>
    <source>
        <strain evidence="1">S191</strain>
    </source>
</reference>
<keyword evidence="2" id="KW-1185">Reference proteome</keyword>
<comment type="caution">
    <text evidence="1">The sequence shown here is derived from an EMBL/GenBank/DDBJ whole genome shotgun (WGS) entry which is preliminary data.</text>
</comment>
<organism evidence="1 2">
    <name type="scientific">Olpidium bornovanus</name>
    <dbReference type="NCBI Taxonomy" id="278681"/>
    <lineage>
        <taxon>Eukaryota</taxon>
        <taxon>Fungi</taxon>
        <taxon>Fungi incertae sedis</taxon>
        <taxon>Olpidiomycota</taxon>
        <taxon>Olpidiomycotina</taxon>
        <taxon>Olpidiomycetes</taxon>
        <taxon>Olpidiales</taxon>
        <taxon>Olpidiaceae</taxon>
        <taxon>Olpidium</taxon>
    </lineage>
</organism>
<dbReference type="AlphaFoldDB" id="A0A8H8DJ06"/>
<name>A0A8H8DJ06_9FUNG</name>
<proteinExistence type="predicted"/>
<sequence length="84" mass="8989">KYGRAVSQPVRACFKEKQKIPPPSVDVCVETARTACLAAEIEADGGSMALVKSFRPRTSATDGQIKRRLGEIQTVLSAADPFAP</sequence>